<reference evidence="3 4" key="1">
    <citation type="submission" date="2020-08" db="EMBL/GenBank/DDBJ databases">
        <title>Genome public.</title>
        <authorList>
            <person name="Liu C."/>
            <person name="Sun Q."/>
        </authorList>
    </citation>
    <scope>NUCLEOTIDE SEQUENCE [LARGE SCALE GENOMIC DNA]</scope>
    <source>
        <strain evidence="3 4">NSJ-71</strain>
    </source>
</reference>
<accession>A0ABR7HMX6</accession>
<evidence type="ECO:0000313" key="3">
    <source>
        <dbReference type="EMBL" id="MBC5728894.1"/>
    </source>
</evidence>
<gene>
    <name evidence="3" type="ORF">H8R91_10275</name>
</gene>
<name>A0ABR7HMX6_9FIRM</name>
<dbReference type="RefSeq" id="WP_186936033.1">
    <property type="nucleotide sequence ID" value="NZ_JACOPS010000005.1"/>
</dbReference>
<keyword evidence="1" id="KW-0472">Membrane</keyword>
<feature type="transmembrane region" description="Helical" evidence="1">
    <location>
        <begin position="7"/>
        <end position="27"/>
    </location>
</feature>
<dbReference type="InterPro" id="IPR014729">
    <property type="entry name" value="Rossmann-like_a/b/a_fold"/>
</dbReference>
<dbReference type="CDD" id="cd06259">
    <property type="entry name" value="YdcF-like"/>
    <property type="match status" value="1"/>
</dbReference>
<comment type="caution">
    <text evidence="3">The sequence shown here is derived from an EMBL/GenBank/DDBJ whole genome shotgun (WGS) entry which is preliminary data.</text>
</comment>
<keyword evidence="4" id="KW-1185">Reference proteome</keyword>
<evidence type="ECO:0000256" key="1">
    <source>
        <dbReference type="SAM" id="Phobius"/>
    </source>
</evidence>
<dbReference type="InterPro" id="IPR003848">
    <property type="entry name" value="DUF218"/>
</dbReference>
<dbReference type="PANTHER" id="PTHR30336">
    <property type="entry name" value="INNER MEMBRANE PROTEIN, PROBABLE PERMEASE"/>
    <property type="match status" value="1"/>
</dbReference>
<organism evidence="3 4">
    <name type="scientific">Ruminococcus intestinalis</name>
    <dbReference type="NCBI Taxonomy" id="2763066"/>
    <lineage>
        <taxon>Bacteria</taxon>
        <taxon>Bacillati</taxon>
        <taxon>Bacillota</taxon>
        <taxon>Clostridia</taxon>
        <taxon>Eubacteriales</taxon>
        <taxon>Oscillospiraceae</taxon>
        <taxon>Ruminococcus</taxon>
    </lineage>
</organism>
<proteinExistence type="predicted"/>
<evidence type="ECO:0000313" key="4">
    <source>
        <dbReference type="Proteomes" id="UP000636755"/>
    </source>
</evidence>
<keyword evidence="1" id="KW-1133">Transmembrane helix</keyword>
<dbReference type="Gene3D" id="3.40.50.620">
    <property type="entry name" value="HUPs"/>
    <property type="match status" value="1"/>
</dbReference>
<feature type="domain" description="DUF218" evidence="2">
    <location>
        <begin position="111"/>
        <end position="253"/>
    </location>
</feature>
<feature type="transmembrane region" description="Helical" evidence="1">
    <location>
        <begin position="74"/>
        <end position="100"/>
    </location>
</feature>
<dbReference type="Pfam" id="PF02698">
    <property type="entry name" value="DUF218"/>
    <property type="match status" value="1"/>
</dbReference>
<dbReference type="EMBL" id="JACOPS010000005">
    <property type="protein sequence ID" value="MBC5728894.1"/>
    <property type="molecule type" value="Genomic_DNA"/>
</dbReference>
<feature type="transmembrane region" description="Helical" evidence="1">
    <location>
        <begin position="33"/>
        <end position="53"/>
    </location>
</feature>
<sequence length="262" mass="28780">MEKENKAFKIFRVIITLIAIVFLLLFVSGALWGIVNIGNLVGGLLCVWLIFVFGTRNKYKSLKEKLKKNIFGKIVLYGINFCFTALLCYGLIVTGLMTFACIQQPKQNATAIVLGAQVTENGPSMMLTGRINSAVRYLQENPDAKAVLTGGQGSNEPMSEAQAMYNCIVEAGISPDRLYIEDKAVNTGENIAFSEEIIKANGLNENKAIVTDGFHQLRAQIITKQQGLSGSVGSVNADTFPIFIPTFAVREWFALPNQVLFR</sequence>
<protein>
    <submittedName>
        <fullName evidence="3">YdcF family protein</fullName>
    </submittedName>
</protein>
<dbReference type="PANTHER" id="PTHR30336:SF4">
    <property type="entry name" value="ENVELOPE BIOGENESIS FACTOR ELYC"/>
    <property type="match status" value="1"/>
</dbReference>
<keyword evidence="1" id="KW-0812">Transmembrane</keyword>
<dbReference type="Proteomes" id="UP000636755">
    <property type="component" value="Unassembled WGS sequence"/>
</dbReference>
<evidence type="ECO:0000259" key="2">
    <source>
        <dbReference type="Pfam" id="PF02698"/>
    </source>
</evidence>
<dbReference type="InterPro" id="IPR051599">
    <property type="entry name" value="Cell_Envelope_Assoc"/>
</dbReference>